<gene>
    <name evidence="6" type="ORF">L1F33_01620</name>
</gene>
<dbReference type="Proteomes" id="UP001065265">
    <property type="component" value="Chromosome"/>
</dbReference>
<dbReference type="SUPFAM" id="SSF51316">
    <property type="entry name" value="Mss4-like"/>
    <property type="match status" value="1"/>
</dbReference>
<keyword evidence="3" id="KW-0862">Zinc</keyword>
<keyword evidence="4" id="KW-0456">Lyase</keyword>
<keyword evidence="7" id="KW-1185">Reference proteome</keyword>
<organism evidence="6 7">
    <name type="scientific">Qipengyuania spongiae</name>
    <dbReference type="NCBI Taxonomy" id="2909673"/>
    <lineage>
        <taxon>Bacteria</taxon>
        <taxon>Pseudomonadati</taxon>
        <taxon>Pseudomonadota</taxon>
        <taxon>Alphaproteobacteria</taxon>
        <taxon>Sphingomonadales</taxon>
        <taxon>Erythrobacteraceae</taxon>
        <taxon>Qipengyuania</taxon>
    </lineage>
</organism>
<dbReference type="InterPro" id="IPR006913">
    <property type="entry name" value="CENP-V/GFA"/>
</dbReference>
<accession>A0ABY5SZK3</accession>
<dbReference type="PANTHER" id="PTHR33337:SF40">
    <property type="entry name" value="CENP-V_GFA DOMAIN-CONTAINING PROTEIN-RELATED"/>
    <property type="match status" value="1"/>
</dbReference>
<evidence type="ECO:0000256" key="4">
    <source>
        <dbReference type="ARBA" id="ARBA00023239"/>
    </source>
</evidence>
<dbReference type="RefSeq" id="WP_265559300.1">
    <property type="nucleotide sequence ID" value="NZ_CP092471.1"/>
</dbReference>
<proteinExistence type="inferred from homology"/>
<dbReference type="Gene3D" id="3.90.1590.10">
    <property type="entry name" value="glutathione-dependent formaldehyde- activating enzyme (gfa)"/>
    <property type="match status" value="1"/>
</dbReference>
<dbReference type="InterPro" id="IPR011057">
    <property type="entry name" value="Mss4-like_sf"/>
</dbReference>
<evidence type="ECO:0000256" key="1">
    <source>
        <dbReference type="ARBA" id="ARBA00005495"/>
    </source>
</evidence>
<evidence type="ECO:0000256" key="2">
    <source>
        <dbReference type="ARBA" id="ARBA00022723"/>
    </source>
</evidence>
<keyword evidence="2" id="KW-0479">Metal-binding</keyword>
<evidence type="ECO:0000256" key="3">
    <source>
        <dbReference type="ARBA" id="ARBA00022833"/>
    </source>
</evidence>
<evidence type="ECO:0000259" key="5">
    <source>
        <dbReference type="PROSITE" id="PS51891"/>
    </source>
</evidence>
<sequence length="115" mass="12955">MRFTVSGDLPQPDICHCSMCRKQSGHCFASTDIPRISLSISGEDSLSWYRSSEKVRRGFCSTCGSTLFWDPPARDWIAVAMGAFDGPTRTSVKMHIHVGEKGDYYEIVDHSPQHW</sequence>
<dbReference type="Pfam" id="PF04828">
    <property type="entry name" value="GFA"/>
    <property type="match status" value="1"/>
</dbReference>
<protein>
    <submittedName>
        <fullName evidence="6">GFA family protein</fullName>
    </submittedName>
</protein>
<evidence type="ECO:0000313" key="7">
    <source>
        <dbReference type="Proteomes" id="UP001065265"/>
    </source>
</evidence>
<evidence type="ECO:0000313" key="6">
    <source>
        <dbReference type="EMBL" id="UVI39689.1"/>
    </source>
</evidence>
<dbReference type="EMBL" id="CP092471">
    <property type="protein sequence ID" value="UVI39689.1"/>
    <property type="molecule type" value="Genomic_DNA"/>
</dbReference>
<comment type="similarity">
    <text evidence="1">Belongs to the Gfa family.</text>
</comment>
<dbReference type="PANTHER" id="PTHR33337">
    <property type="entry name" value="GFA DOMAIN-CONTAINING PROTEIN"/>
    <property type="match status" value="1"/>
</dbReference>
<name>A0ABY5SZK3_9SPHN</name>
<reference evidence="6" key="1">
    <citation type="submission" date="2022-02" db="EMBL/GenBank/DDBJ databases">
        <title>Qipengyuania spongiae sp. nov., isolated from marine sponge.</title>
        <authorList>
            <person name="Li Z."/>
            <person name="Zhang M."/>
        </authorList>
    </citation>
    <scope>NUCLEOTIDE SEQUENCE</scope>
    <source>
        <strain evidence="6">PHS-Z21</strain>
    </source>
</reference>
<dbReference type="PROSITE" id="PS51891">
    <property type="entry name" value="CENP_V_GFA"/>
    <property type="match status" value="1"/>
</dbReference>
<feature type="domain" description="CENP-V/GFA" evidence="5">
    <location>
        <begin position="1"/>
        <end position="106"/>
    </location>
</feature>